<dbReference type="PANTHER" id="PTHR10010:SF47">
    <property type="entry name" value="SOLUTE CARRIER FAMILY 34 MEMBER 2A"/>
    <property type="match status" value="1"/>
</dbReference>
<dbReference type="PANTHER" id="PTHR10010">
    <property type="entry name" value="SOLUTE CARRIER FAMILY 34 SODIUM PHOSPHATE , MEMBER 2-RELATED"/>
    <property type="match status" value="1"/>
</dbReference>
<comment type="similarity">
    <text evidence="2">Belongs to the SLC34A transporter family.</text>
</comment>
<keyword evidence="7" id="KW-0406">Ion transport</keyword>
<dbReference type="InterPro" id="IPR003841">
    <property type="entry name" value="Na/Pi_transpt"/>
</dbReference>
<gene>
    <name evidence="9" type="ORF">XENOCAPTIV_013192</name>
</gene>
<protein>
    <submittedName>
        <fullName evidence="9">Uncharacterized protein</fullName>
    </submittedName>
</protein>
<evidence type="ECO:0000313" key="10">
    <source>
        <dbReference type="Proteomes" id="UP001434883"/>
    </source>
</evidence>
<keyword evidence="7" id="KW-0739">Sodium transport</keyword>
<evidence type="ECO:0000256" key="5">
    <source>
        <dbReference type="ARBA" id="ARBA00022989"/>
    </source>
</evidence>
<keyword evidence="3" id="KW-1003">Cell membrane</keyword>
<feature type="transmembrane region" description="Helical" evidence="8">
    <location>
        <begin position="107"/>
        <end position="129"/>
    </location>
</feature>
<evidence type="ECO:0000256" key="4">
    <source>
        <dbReference type="ARBA" id="ARBA00022692"/>
    </source>
</evidence>
<evidence type="ECO:0000256" key="8">
    <source>
        <dbReference type="SAM" id="Phobius"/>
    </source>
</evidence>
<feature type="transmembrane region" description="Helical" evidence="8">
    <location>
        <begin position="56"/>
        <end position="77"/>
    </location>
</feature>
<feature type="transmembrane region" description="Helical" evidence="8">
    <location>
        <begin position="26"/>
        <end position="44"/>
    </location>
</feature>
<evidence type="ECO:0000256" key="7">
    <source>
        <dbReference type="ARBA" id="ARBA00023201"/>
    </source>
</evidence>
<keyword evidence="10" id="KW-1185">Reference proteome</keyword>
<proteinExistence type="inferred from homology"/>
<comment type="subcellular location">
    <subcellularLocation>
        <location evidence="1">Apical cell membrane</location>
        <topology evidence="1">Multi-pass membrane protein</topology>
    </subcellularLocation>
</comment>
<organism evidence="9 10">
    <name type="scientific">Xenoophorus captivus</name>
    <dbReference type="NCBI Taxonomy" id="1517983"/>
    <lineage>
        <taxon>Eukaryota</taxon>
        <taxon>Metazoa</taxon>
        <taxon>Chordata</taxon>
        <taxon>Craniata</taxon>
        <taxon>Vertebrata</taxon>
        <taxon>Euteleostomi</taxon>
        <taxon>Actinopterygii</taxon>
        <taxon>Neopterygii</taxon>
        <taxon>Teleostei</taxon>
        <taxon>Neoteleostei</taxon>
        <taxon>Acanthomorphata</taxon>
        <taxon>Ovalentaria</taxon>
        <taxon>Atherinomorphae</taxon>
        <taxon>Cyprinodontiformes</taxon>
        <taxon>Goodeidae</taxon>
        <taxon>Xenoophorus</taxon>
    </lineage>
</organism>
<evidence type="ECO:0000256" key="3">
    <source>
        <dbReference type="ARBA" id="ARBA00022475"/>
    </source>
</evidence>
<evidence type="ECO:0000256" key="1">
    <source>
        <dbReference type="ARBA" id="ARBA00004424"/>
    </source>
</evidence>
<evidence type="ECO:0000313" key="9">
    <source>
        <dbReference type="EMBL" id="MEQ2216252.1"/>
    </source>
</evidence>
<sequence length="198" mass="21548">MVLCSSCPGRAAGDIFQDNSILSNPLAGLVIGVLISLTFFPLHAPRAFAGATVHDFFNWLSVLVLLPLEVASGYLYVVTELIIESFNIQSGEAPDLLNVITDVLTEAIIQIALVHFLFNISGIILWYPIPFTRFPIRMAKSLGNITANYRWCGCTFSCHVDHRHGDQCAAEKETWMSAYKTAILGLPPSLGPLPGSLG</sequence>
<name>A0ABV0S8Q2_9TELE</name>
<evidence type="ECO:0000256" key="6">
    <source>
        <dbReference type="ARBA" id="ARBA00023136"/>
    </source>
</evidence>
<keyword evidence="6 8" id="KW-0472">Membrane</keyword>
<keyword evidence="7" id="KW-0813">Transport</keyword>
<keyword evidence="4 8" id="KW-0812">Transmembrane</keyword>
<comment type="caution">
    <text evidence="9">The sequence shown here is derived from an EMBL/GenBank/DDBJ whole genome shotgun (WGS) entry which is preliminary data.</text>
</comment>
<evidence type="ECO:0000256" key="2">
    <source>
        <dbReference type="ARBA" id="ARBA00005808"/>
    </source>
</evidence>
<dbReference type="Proteomes" id="UP001434883">
    <property type="component" value="Unassembled WGS sequence"/>
</dbReference>
<accession>A0ABV0S8Q2</accession>
<keyword evidence="7" id="KW-0915">Sodium</keyword>
<reference evidence="9 10" key="1">
    <citation type="submission" date="2021-06" db="EMBL/GenBank/DDBJ databases">
        <authorList>
            <person name="Palmer J.M."/>
        </authorList>
    </citation>
    <scope>NUCLEOTIDE SEQUENCE [LARGE SCALE GENOMIC DNA]</scope>
    <source>
        <strain evidence="9 10">XC_2019</strain>
        <tissue evidence="9">Muscle</tissue>
    </source>
</reference>
<keyword evidence="5 8" id="KW-1133">Transmembrane helix</keyword>
<dbReference type="EMBL" id="JAHRIN010069975">
    <property type="protein sequence ID" value="MEQ2216252.1"/>
    <property type="molecule type" value="Genomic_DNA"/>
</dbReference>